<feature type="region of interest" description="Disordered" evidence="1">
    <location>
        <begin position="669"/>
        <end position="792"/>
    </location>
</feature>
<feature type="compositionally biased region" description="Basic and acidic residues" evidence="1">
    <location>
        <begin position="114"/>
        <end position="130"/>
    </location>
</feature>
<dbReference type="CDD" id="cd16980">
    <property type="entry name" value="VHS_Lsb5"/>
    <property type="match status" value="1"/>
</dbReference>
<feature type="compositionally biased region" description="Polar residues" evidence="1">
    <location>
        <begin position="21"/>
        <end position="35"/>
    </location>
</feature>
<gene>
    <name evidence="3" type="ORF">R3P38DRAFT_2845741</name>
</gene>
<dbReference type="GO" id="GO:0043130">
    <property type="term" value="F:ubiquitin binding"/>
    <property type="evidence" value="ECO:0007669"/>
    <property type="project" value="InterPro"/>
</dbReference>
<feature type="compositionally biased region" description="Low complexity" evidence="1">
    <location>
        <begin position="560"/>
        <end position="575"/>
    </location>
</feature>
<feature type="domain" description="VHS" evidence="2">
    <location>
        <begin position="185"/>
        <end position="276"/>
    </location>
</feature>
<evidence type="ECO:0000313" key="3">
    <source>
        <dbReference type="EMBL" id="KAK7055193.1"/>
    </source>
</evidence>
<organism evidence="3 4">
    <name type="scientific">Favolaschia claudopus</name>
    <dbReference type="NCBI Taxonomy" id="2862362"/>
    <lineage>
        <taxon>Eukaryota</taxon>
        <taxon>Fungi</taxon>
        <taxon>Dikarya</taxon>
        <taxon>Basidiomycota</taxon>
        <taxon>Agaricomycotina</taxon>
        <taxon>Agaricomycetes</taxon>
        <taxon>Agaricomycetidae</taxon>
        <taxon>Agaricales</taxon>
        <taxon>Marasmiineae</taxon>
        <taxon>Mycenaceae</taxon>
        <taxon>Favolaschia</taxon>
    </lineage>
</organism>
<keyword evidence="4" id="KW-1185">Reference proteome</keyword>
<evidence type="ECO:0000256" key="1">
    <source>
        <dbReference type="SAM" id="MobiDB-lite"/>
    </source>
</evidence>
<feature type="compositionally biased region" description="Polar residues" evidence="1">
    <location>
        <begin position="104"/>
        <end position="113"/>
    </location>
</feature>
<feature type="compositionally biased region" description="Basic and acidic residues" evidence="1">
    <location>
        <begin position="140"/>
        <end position="171"/>
    </location>
</feature>
<dbReference type="InterPro" id="IPR008942">
    <property type="entry name" value="ENTH_VHS"/>
</dbReference>
<feature type="region of interest" description="Disordered" evidence="1">
    <location>
        <begin position="552"/>
        <end position="651"/>
    </location>
</feature>
<feature type="region of interest" description="Disordered" evidence="1">
    <location>
        <begin position="1"/>
        <end position="171"/>
    </location>
</feature>
<dbReference type="SUPFAM" id="SSF48464">
    <property type="entry name" value="ENTH/VHS domain"/>
    <property type="match status" value="1"/>
</dbReference>
<sequence length="837" mass="91535">MKRLFGGGKQKDQPLQPPINPQQTPVQTPIHQQFATKGDDGGQWEIVEQHQHTPSLPPGASPPAPSPTARSPSPYSMTPSKQPLPPQTLRKKTPPVLGILSSLDPVQSQGHNRNISEENIPHSKDKEKKGGFWNRSGGGGDKDKEREREPAARERERELRDQSRGRRDEENELTRKIGFLTATASEDWTLVLDVCDHASSSEANAKEAVRALRREFKYGEPAAQLAAARLWAIMLRNSSETFINQSTSRKFLDTLEDLLTSTRTIPVVRERVMDVLAAAAYASGSKKDTGFRGLWRRVKPRDKPEEGMPFDTEDAMFNPPLLAVAASTVSPPPIVYHDATPIVPDTPPVSRPPPRKRKTSDNHPGADNNTNSKPHRSHRHQIIPPDEDMRRLFQECKIGVGNANLLTQALVVATPEQVNDPVIVEFHKKCKDSQELIFTQIPWASAGAERSRAAKDQEERERARTRKTSTTSLTPHNGSLTDLSQGAATQTREEELLADLLASNELLMEALKLYDDLKRVALEREVEDRSRGDTKMDPRLRQYIGEDGTLHAEAAGMGGSSSRSRSPSPAPTRTAIVPPVPTMQHPLPSHPQQQHSGEPVAFQPSPPPHAQSHGAQQSLAPPPAAPQGPRSPGMNSNLSRTPSPAHPDLQGALGVGEVVNGVGAMRVGGPREYAGQNGRPSIDDVSVTSHGHSHRGEYPASSHHGHGQSATAATASTTSGNAALTSNHSSSDSDLEDDERYGQQQYQPSAKALGKRRVEPETYGDDVGMGRRSSVENHFDDRPGGYDTDEEGEMTPERMWAARMHPATHYVYDAAAERTQARIRQGHVSALIVNGVH</sequence>
<feature type="compositionally biased region" description="Low complexity" evidence="1">
    <location>
        <begin position="67"/>
        <end position="76"/>
    </location>
</feature>
<dbReference type="GO" id="GO:0035091">
    <property type="term" value="F:phosphatidylinositol binding"/>
    <property type="evidence" value="ECO:0007669"/>
    <property type="project" value="InterPro"/>
</dbReference>
<dbReference type="InterPro" id="IPR045007">
    <property type="entry name" value="LSB5"/>
</dbReference>
<dbReference type="GO" id="GO:0007015">
    <property type="term" value="P:actin filament organization"/>
    <property type="evidence" value="ECO:0007669"/>
    <property type="project" value="InterPro"/>
</dbReference>
<dbReference type="PANTHER" id="PTHR47789:SF2">
    <property type="entry name" value="VHS DOMAIN-CONTAINING PROTEIN"/>
    <property type="match status" value="1"/>
</dbReference>
<feature type="compositionally biased region" description="Low complexity" evidence="1">
    <location>
        <begin position="707"/>
        <end position="732"/>
    </location>
</feature>
<feature type="region of interest" description="Disordered" evidence="1">
    <location>
        <begin position="336"/>
        <end position="386"/>
    </location>
</feature>
<dbReference type="GO" id="GO:0007034">
    <property type="term" value="P:vacuolar transport"/>
    <property type="evidence" value="ECO:0007669"/>
    <property type="project" value="UniProtKB-ARBA"/>
</dbReference>
<protein>
    <recommendedName>
        <fullName evidence="2">VHS domain-containing protein</fullName>
    </recommendedName>
</protein>
<evidence type="ECO:0000313" key="4">
    <source>
        <dbReference type="Proteomes" id="UP001362999"/>
    </source>
</evidence>
<accession>A0AAW0DU25</accession>
<feature type="compositionally biased region" description="Basic and acidic residues" evidence="1">
    <location>
        <begin position="449"/>
        <end position="462"/>
    </location>
</feature>
<dbReference type="EMBL" id="JAWWNJ010000005">
    <property type="protein sequence ID" value="KAK7055193.1"/>
    <property type="molecule type" value="Genomic_DNA"/>
</dbReference>
<feature type="region of interest" description="Disordered" evidence="1">
    <location>
        <begin position="293"/>
        <end position="313"/>
    </location>
</feature>
<dbReference type="GO" id="GO:0030479">
    <property type="term" value="C:actin cortical patch"/>
    <property type="evidence" value="ECO:0007669"/>
    <property type="project" value="TreeGrafter"/>
</dbReference>
<comment type="caution">
    <text evidence="3">The sequence shown here is derived from an EMBL/GenBank/DDBJ whole genome shotgun (WGS) entry which is preliminary data.</text>
</comment>
<dbReference type="GO" id="GO:0006897">
    <property type="term" value="P:endocytosis"/>
    <property type="evidence" value="ECO:0007669"/>
    <property type="project" value="InterPro"/>
</dbReference>
<dbReference type="Pfam" id="PF00790">
    <property type="entry name" value="VHS"/>
    <property type="match status" value="1"/>
</dbReference>
<feature type="compositionally biased region" description="Basic and acidic residues" evidence="1">
    <location>
        <begin position="773"/>
        <end position="784"/>
    </location>
</feature>
<dbReference type="PROSITE" id="PS50179">
    <property type="entry name" value="VHS"/>
    <property type="match status" value="1"/>
</dbReference>
<dbReference type="PANTHER" id="PTHR47789">
    <property type="entry name" value="LAS SEVENTEEN-BINDING PROTEIN 5"/>
    <property type="match status" value="1"/>
</dbReference>
<feature type="compositionally biased region" description="Low complexity" evidence="1">
    <location>
        <begin position="584"/>
        <end position="596"/>
    </location>
</feature>
<feature type="compositionally biased region" description="Pro residues" evidence="1">
    <location>
        <begin position="55"/>
        <end position="66"/>
    </location>
</feature>
<reference evidence="3 4" key="1">
    <citation type="journal article" date="2024" name="J Genomics">
        <title>Draft genome sequencing and assembly of Favolaschia claudopus CIRM-BRFM 2984 isolated from oak limbs.</title>
        <authorList>
            <person name="Navarro D."/>
            <person name="Drula E."/>
            <person name="Chaduli D."/>
            <person name="Cazenave R."/>
            <person name="Ahrendt S."/>
            <person name="Wang J."/>
            <person name="Lipzen A."/>
            <person name="Daum C."/>
            <person name="Barry K."/>
            <person name="Grigoriev I.V."/>
            <person name="Favel A."/>
            <person name="Rosso M.N."/>
            <person name="Martin F."/>
        </authorList>
    </citation>
    <scope>NUCLEOTIDE SEQUENCE [LARGE SCALE GENOMIC DNA]</scope>
    <source>
        <strain evidence="3 4">CIRM-BRFM 2984</strain>
    </source>
</reference>
<proteinExistence type="predicted"/>
<feature type="region of interest" description="Disordered" evidence="1">
    <location>
        <begin position="447"/>
        <end position="488"/>
    </location>
</feature>
<name>A0AAW0DU25_9AGAR</name>
<dbReference type="AlphaFoldDB" id="A0AAW0DU25"/>
<feature type="compositionally biased region" description="Polar residues" evidence="1">
    <location>
        <begin position="468"/>
        <end position="488"/>
    </location>
</feature>
<dbReference type="InterPro" id="IPR002014">
    <property type="entry name" value="VHS_dom"/>
</dbReference>
<dbReference type="GO" id="GO:0051666">
    <property type="term" value="P:actin cortical patch localization"/>
    <property type="evidence" value="ECO:0007669"/>
    <property type="project" value="TreeGrafter"/>
</dbReference>
<dbReference type="Proteomes" id="UP001362999">
    <property type="component" value="Unassembled WGS sequence"/>
</dbReference>
<evidence type="ECO:0000259" key="2">
    <source>
        <dbReference type="PROSITE" id="PS50179"/>
    </source>
</evidence>
<dbReference type="SMART" id="SM00288">
    <property type="entry name" value="VHS"/>
    <property type="match status" value="1"/>
</dbReference>
<dbReference type="Gene3D" id="1.25.40.90">
    <property type="match status" value="1"/>
</dbReference>
<dbReference type="CDD" id="cd21383">
    <property type="entry name" value="GAT_GGA_Tom1-like"/>
    <property type="match status" value="1"/>
</dbReference>